<evidence type="ECO:0000256" key="4">
    <source>
        <dbReference type="ARBA" id="ARBA00022737"/>
    </source>
</evidence>
<proteinExistence type="predicted"/>
<dbReference type="GO" id="GO:0016740">
    <property type="term" value="F:transferase activity"/>
    <property type="evidence" value="ECO:0007669"/>
    <property type="project" value="UniProtKB-KW"/>
</dbReference>
<protein>
    <recommendedName>
        <fullName evidence="8">RING-type domain-containing protein</fullName>
    </recommendedName>
</protein>
<keyword evidence="6" id="KW-0833">Ubl conjugation pathway</keyword>
<name>A0AAN8X7Z8_HALRR</name>
<dbReference type="EMBL" id="JAXCGZ010008133">
    <property type="protein sequence ID" value="KAK7077921.1"/>
    <property type="molecule type" value="Genomic_DNA"/>
</dbReference>
<dbReference type="Gene3D" id="1.20.120.1750">
    <property type="match status" value="1"/>
</dbReference>
<dbReference type="InterPro" id="IPR051628">
    <property type="entry name" value="LUBAC_E3_Ligases"/>
</dbReference>
<evidence type="ECO:0000256" key="5">
    <source>
        <dbReference type="ARBA" id="ARBA00022771"/>
    </source>
</evidence>
<gene>
    <name evidence="9" type="ORF">SK128_020266</name>
</gene>
<keyword evidence="5" id="KW-0863">Zinc-finger</keyword>
<dbReference type="InterPro" id="IPR044066">
    <property type="entry name" value="TRIAD_supradom"/>
</dbReference>
<dbReference type="CDD" id="cd20339">
    <property type="entry name" value="BRcat_RBR_RNF216"/>
    <property type="match status" value="1"/>
</dbReference>
<organism evidence="9 10">
    <name type="scientific">Halocaridina rubra</name>
    <name type="common">Hawaiian red shrimp</name>
    <dbReference type="NCBI Taxonomy" id="373956"/>
    <lineage>
        <taxon>Eukaryota</taxon>
        <taxon>Metazoa</taxon>
        <taxon>Ecdysozoa</taxon>
        <taxon>Arthropoda</taxon>
        <taxon>Crustacea</taxon>
        <taxon>Multicrustacea</taxon>
        <taxon>Malacostraca</taxon>
        <taxon>Eumalacostraca</taxon>
        <taxon>Eucarida</taxon>
        <taxon>Decapoda</taxon>
        <taxon>Pleocyemata</taxon>
        <taxon>Caridea</taxon>
        <taxon>Atyoidea</taxon>
        <taxon>Atyidae</taxon>
        <taxon>Halocaridina</taxon>
    </lineage>
</organism>
<dbReference type="AlphaFoldDB" id="A0AAN8X7Z8"/>
<feature type="non-terminal residue" evidence="9">
    <location>
        <position position="442"/>
    </location>
</feature>
<evidence type="ECO:0000256" key="3">
    <source>
        <dbReference type="ARBA" id="ARBA00022723"/>
    </source>
</evidence>
<dbReference type="SUPFAM" id="SSF57850">
    <property type="entry name" value="RING/U-box"/>
    <property type="match status" value="2"/>
</dbReference>
<keyword evidence="7" id="KW-0862">Zinc</keyword>
<evidence type="ECO:0000256" key="7">
    <source>
        <dbReference type="ARBA" id="ARBA00022833"/>
    </source>
</evidence>
<reference evidence="9 10" key="1">
    <citation type="submission" date="2023-11" db="EMBL/GenBank/DDBJ databases">
        <title>Halocaridina rubra genome assembly.</title>
        <authorList>
            <person name="Smith C."/>
        </authorList>
    </citation>
    <scope>NUCLEOTIDE SEQUENCE [LARGE SCALE GENOMIC DNA]</scope>
    <source>
        <strain evidence="9">EP-1</strain>
        <tissue evidence="9">Whole</tissue>
    </source>
</reference>
<keyword evidence="10" id="KW-1185">Reference proteome</keyword>
<dbReference type="Proteomes" id="UP001381693">
    <property type="component" value="Unassembled WGS sequence"/>
</dbReference>
<evidence type="ECO:0000259" key="8">
    <source>
        <dbReference type="PROSITE" id="PS51873"/>
    </source>
</evidence>
<evidence type="ECO:0000313" key="10">
    <source>
        <dbReference type="Proteomes" id="UP001381693"/>
    </source>
</evidence>
<evidence type="ECO:0000313" key="9">
    <source>
        <dbReference type="EMBL" id="KAK7077921.1"/>
    </source>
</evidence>
<comment type="pathway">
    <text evidence="1">Protein modification; protein ubiquitination.</text>
</comment>
<dbReference type="InterPro" id="IPR047546">
    <property type="entry name" value="Rcat_RBR_RNF216"/>
</dbReference>
<keyword evidence="3" id="KW-0479">Metal-binding</keyword>
<sequence>MEEYLKRQKRLEIRKKFIEGMSVEEFLEYFEDPEKVFCDTTKKMSPLYMENARNQLLRDLPYHLSKDVNNELRINNYHYIPTLRALETNKKLGRRKTKRIALMKESEIDDIFIKELCYARMQVEIKEYLLKKEENKRRAFLWAKSTNQLLECGCCYDDEILEEDMEYCNAEGTRHKFCCNCIRRYAEEEIGQGRINFRCLEGDCKAEFSLGTLKRVMKPSVFSNILARKQLEEIAAAAIEDLEACPFCNFQTIMPNKEDKVFKCLNPECMKDSCRLCKEPNHVPLRCEEVEKQAQKDARTFLENKMTEAMVRECWKCKKRFIKQDGCNKMLCSCGAMMCYICKKAIRGYDHFEDKPQPTDSNNRPFLMPLNIHTDVIVNPFLFRFLLSLKKKRFEIAKVECPLWSNSDKIHAEEVRDAARKLRNELDPNIELKYDPTNDLPE</sequence>
<keyword evidence="4" id="KW-0677">Repeat</keyword>
<evidence type="ECO:0000256" key="2">
    <source>
        <dbReference type="ARBA" id="ARBA00022679"/>
    </source>
</evidence>
<keyword evidence="2" id="KW-0808">Transferase</keyword>
<evidence type="ECO:0000256" key="1">
    <source>
        <dbReference type="ARBA" id="ARBA00004906"/>
    </source>
</evidence>
<dbReference type="PANTHER" id="PTHR22770">
    <property type="entry name" value="UBIQUITIN CONJUGATING ENZYME 7 INTERACTING PROTEIN-RELATED"/>
    <property type="match status" value="1"/>
</dbReference>
<dbReference type="PROSITE" id="PS51873">
    <property type="entry name" value="TRIAD"/>
    <property type="match status" value="1"/>
</dbReference>
<dbReference type="GO" id="GO:0008270">
    <property type="term" value="F:zinc ion binding"/>
    <property type="evidence" value="ECO:0007669"/>
    <property type="project" value="UniProtKB-KW"/>
</dbReference>
<dbReference type="CDD" id="cd20353">
    <property type="entry name" value="Rcat_RBR_RNF216"/>
    <property type="match status" value="1"/>
</dbReference>
<dbReference type="Pfam" id="PF26200">
    <property type="entry name" value="Rcat_RNF216"/>
    <property type="match status" value="1"/>
</dbReference>
<dbReference type="InterPro" id="IPR047545">
    <property type="entry name" value="BRcat_RBR_RNF216"/>
</dbReference>
<comment type="caution">
    <text evidence="9">The sequence shown here is derived from an EMBL/GenBank/DDBJ whole genome shotgun (WGS) entry which is preliminary data.</text>
</comment>
<accession>A0AAN8X7Z8</accession>
<evidence type="ECO:0000256" key="6">
    <source>
        <dbReference type="ARBA" id="ARBA00022786"/>
    </source>
</evidence>
<feature type="domain" description="RING-type" evidence="8">
    <location>
        <begin position="148"/>
        <end position="360"/>
    </location>
</feature>
<dbReference type="PANTHER" id="PTHR22770:SF47">
    <property type="entry name" value="E3 UBIQUITIN-PROTEIN LIGASE RNF216"/>
    <property type="match status" value="1"/>
</dbReference>